<accession>A0A852VPP0</accession>
<dbReference type="Proteomes" id="UP000564385">
    <property type="component" value="Unassembled WGS sequence"/>
</dbReference>
<dbReference type="PRINTS" id="PR00111">
    <property type="entry name" value="ABHYDROLASE"/>
</dbReference>
<proteinExistence type="predicted"/>
<dbReference type="GO" id="GO:0047570">
    <property type="term" value="F:3-oxoadipate enol-lactonase activity"/>
    <property type="evidence" value="ECO:0007669"/>
    <property type="project" value="UniProtKB-EC"/>
</dbReference>
<evidence type="ECO:0000313" key="2">
    <source>
        <dbReference type="EMBL" id="NYF91546.1"/>
    </source>
</evidence>
<dbReference type="EMBL" id="JACCCU010000002">
    <property type="protein sequence ID" value="NYF91546.1"/>
    <property type="molecule type" value="Genomic_DNA"/>
</dbReference>
<protein>
    <submittedName>
        <fullName evidence="2">3-oxoadipate enol-lactonase</fullName>
        <ecNumber evidence="2">3.1.1.24</ecNumber>
    </submittedName>
</protein>
<reference evidence="2 3" key="1">
    <citation type="submission" date="2020-07" db="EMBL/GenBank/DDBJ databases">
        <title>Genomic Encyclopedia of Type Strains, Phase IV (KMG-V): Genome sequencing to study the core and pangenomes of soil and plant-associated prokaryotes.</title>
        <authorList>
            <person name="Whitman W."/>
        </authorList>
    </citation>
    <scope>NUCLEOTIDE SEQUENCE [LARGE SCALE GENOMIC DNA]</scope>
    <source>
        <strain evidence="2 3">M8UP22</strain>
    </source>
</reference>
<dbReference type="SUPFAM" id="SSF53474">
    <property type="entry name" value="alpha/beta-Hydrolases"/>
    <property type="match status" value="1"/>
</dbReference>
<keyword evidence="2" id="KW-0378">Hydrolase</keyword>
<evidence type="ECO:0000313" key="3">
    <source>
        <dbReference type="Proteomes" id="UP000564385"/>
    </source>
</evidence>
<gene>
    <name evidence="2" type="ORF">HDF08_003648</name>
</gene>
<dbReference type="InterPro" id="IPR026968">
    <property type="entry name" value="PcaD/CatD"/>
</dbReference>
<comment type="caution">
    <text evidence="2">The sequence shown here is derived from an EMBL/GenBank/DDBJ whole genome shotgun (WGS) entry which is preliminary data.</text>
</comment>
<dbReference type="NCBIfam" id="TIGR02427">
    <property type="entry name" value="protocat_pcaD"/>
    <property type="match status" value="1"/>
</dbReference>
<dbReference type="GO" id="GO:0042952">
    <property type="term" value="P:beta-ketoadipate pathway"/>
    <property type="evidence" value="ECO:0007669"/>
    <property type="project" value="InterPro"/>
</dbReference>
<organism evidence="2 3">
    <name type="scientific">Tunturiibacter lichenicola</name>
    <dbReference type="NCBI Taxonomy" id="2051959"/>
    <lineage>
        <taxon>Bacteria</taxon>
        <taxon>Pseudomonadati</taxon>
        <taxon>Acidobacteriota</taxon>
        <taxon>Terriglobia</taxon>
        <taxon>Terriglobales</taxon>
        <taxon>Acidobacteriaceae</taxon>
        <taxon>Tunturiibacter</taxon>
    </lineage>
</organism>
<dbReference type="PANTHER" id="PTHR43433:SF5">
    <property type="entry name" value="AB HYDROLASE-1 DOMAIN-CONTAINING PROTEIN"/>
    <property type="match status" value="1"/>
</dbReference>
<dbReference type="InterPro" id="IPR050471">
    <property type="entry name" value="AB_hydrolase"/>
</dbReference>
<dbReference type="Gene3D" id="3.40.50.1820">
    <property type="entry name" value="alpha/beta hydrolase"/>
    <property type="match status" value="1"/>
</dbReference>
<name>A0A852VPP0_9BACT</name>
<evidence type="ECO:0000259" key="1">
    <source>
        <dbReference type="Pfam" id="PF00561"/>
    </source>
</evidence>
<dbReference type="Pfam" id="PF00561">
    <property type="entry name" value="Abhydrolase_1"/>
    <property type="match status" value="1"/>
</dbReference>
<dbReference type="PANTHER" id="PTHR43433">
    <property type="entry name" value="HYDROLASE, ALPHA/BETA FOLD FAMILY PROTEIN"/>
    <property type="match status" value="1"/>
</dbReference>
<sequence>MPHLSLDGRSIFYQRDGPIGAPVLLLSGSLGTTLEMWKFQVEGLQEHYDIIRYDVRGHGKSSTSIRPYSIDDLGGDVVALIEELGIDGIAFCGLSIGGAIGQWLAIHAPKHFRAFILANTAAKIGTLDAWAKRIAIVEEQGMVIITESVIERWFTSAFREASPQIIANMKRMLRGCDPIGYVAACKALRDMNLCSSVHLIRTPTHILAGEHDLVTTVADATYLKEKIAGSSLAILPASHISNVETSSAFNSAVRHFLQERDVNG</sequence>
<dbReference type="InterPro" id="IPR000073">
    <property type="entry name" value="AB_hydrolase_1"/>
</dbReference>
<dbReference type="EC" id="3.1.1.24" evidence="2"/>
<dbReference type="AlphaFoldDB" id="A0A852VPP0"/>
<dbReference type="InterPro" id="IPR029058">
    <property type="entry name" value="AB_hydrolase_fold"/>
</dbReference>
<feature type="domain" description="AB hydrolase-1" evidence="1">
    <location>
        <begin position="22"/>
        <end position="121"/>
    </location>
</feature>